<keyword evidence="2" id="KW-1185">Reference proteome</keyword>
<dbReference type="InterPro" id="IPR051057">
    <property type="entry name" value="PI-PLC_domain"/>
</dbReference>
<protein>
    <recommendedName>
        <fullName evidence="3">PLC-like phosphodiesterase</fullName>
    </recommendedName>
</protein>
<reference evidence="1" key="2">
    <citation type="journal article" date="2023" name="IMA Fungus">
        <title>Comparative genomic study of the Penicillium genus elucidates a diverse pangenome and 15 lateral gene transfer events.</title>
        <authorList>
            <person name="Petersen C."/>
            <person name="Sorensen T."/>
            <person name="Nielsen M.R."/>
            <person name="Sondergaard T.E."/>
            <person name="Sorensen J.L."/>
            <person name="Fitzpatrick D.A."/>
            <person name="Frisvad J.C."/>
            <person name="Nielsen K.L."/>
        </authorList>
    </citation>
    <scope>NUCLEOTIDE SEQUENCE</scope>
    <source>
        <strain evidence="1">IBT 21917</strain>
    </source>
</reference>
<name>A0A9W9IJY6_9EURO</name>
<sequence>MRLLQCGIMRTLLAREASKCNGREEYCGRSYSNVTFVGSHDSPFVGKLPQHNQNIDITAQLDMGIRFLQAQTHRSILDDKVLELCHTSCLLEDAGKLESFLNTVKNWLDSNPDEVVTILLTNGDSLDIGKFGDAFSGSGIDKYAFVPSSNPLSIDDWPTLGDLISSGKRLVVFLDYGADTSSVKYILDEFKYYFETPYDVTDASFSDCSIDRPSGASADGRMYIVNHFLDVNIFGADVPDRGAADHTNAATGKGSIGAQASECAALYKHTPNVILADFVDKGEVIKAQDQLNGF</sequence>
<reference evidence="1" key="1">
    <citation type="submission" date="2022-11" db="EMBL/GenBank/DDBJ databases">
        <authorList>
            <person name="Petersen C."/>
        </authorList>
    </citation>
    <scope>NUCLEOTIDE SEQUENCE</scope>
    <source>
        <strain evidence="1">IBT 21917</strain>
    </source>
</reference>
<organism evidence="1 2">
    <name type="scientific">Penicillium capsulatum</name>
    <dbReference type="NCBI Taxonomy" id="69766"/>
    <lineage>
        <taxon>Eukaryota</taxon>
        <taxon>Fungi</taxon>
        <taxon>Dikarya</taxon>
        <taxon>Ascomycota</taxon>
        <taxon>Pezizomycotina</taxon>
        <taxon>Eurotiomycetes</taxon>
        <taxon>Eurotiomycetidae</taxon>
        <taxon>Eurotiales</taxon>
        <taxon>Aspergillaceae</taxon>
        <taxon>Penicillium</taxon>
    </lineage>
</organism>
<dbReference type="InterPro" id="IPR017946">
    <property type="entry name" value="PLC-like_Pdiesterase_TIM-brl"/>
</dbReference>
<evidence type="ECO:0008006" key="3">
    <source>
        <dbReference type="Google" id="ProtNLM"/>
    </source>
</evidence>
<evidence type="ECO:0000313" key="2">
    <source>
        <dbReference type="Proteomes" id="UP001146351"/>
    </source>
</evidence>
<dbReference type="AlphaFoldDB" id="A0A9W9IJY6"/>
<dbReference type="EMBL" id="JAPQKO010000002">
    <property type="protein sequence ID" value="KAJ5179179.1"/>
    <property type="molecule type" value="Genomic_DNA"/>
</dbReference>
<dbReference type="PANTHER" id="PTHR13593">
    <property type="match status" value="1"/>
</dbReference>
<dbReference type="PANTHER" id="PTHR13593:SF146">
    <property type="entry name" value="PLC-LIKE PHOSPHODIESTERASE"/>
    <property type="match status" value="1"/>
</dbReference>
<accession>A0A9W9IJY6</accession>
<dbReference type="Pfam" id="PF26146">
    <property type="entry name" value="PI-PLC_X"/>
    <property type="match status" value="1"/>
</dbReference>
<comment type="caution">
    <text evidence="1">The sequence shown here is derived from an EMBL/GenBank/DDBJ whole genome shotgun (WGS) entry which is preliminary data.</text>
</comment>
<evidence type="ECO:0000313" key="1">
    <source>
        <dbReference type="EMBL" id="KAJ5179179.1"/>
    </source>
</evidence>
<dbReference type="Proteomes" id="UP001146351">
    <property type="component" value="Unassembled WGS sequence"/>
</dbReference>
<gene>
    <name evidence="1" type="ORF">N7492_002389</name>
</gene>
<dbReference type="GO" id="GO:0006629">
    <property type="term" value="P:lipid metabolic process"/>
    <property type="evidence" value="ECO:0007669"/>
    <property type="project" value="InterPro"/>
</dbReference>
<dbReference type="GO" id="GO:0008081">
    <property type="term" value="F:phosphoric diester hydrolase activity"/>
    <property type="evidence" value="ECO:0007669"/>
    <property type="project" value="InterPro"/>
</dbReference>
<proteinExistence type="predicted"/>
<dbReference type="Gene3D" id="3.20.20.190">
    <property type="entry name" value="Phosphatidylinositol (PI) phosphodiesterase"/>
    <property type="match status" value="1"/>
</dbReference>
<dbReference type="SUPFAM" id="SSF51695">
    <property type="entry name" value="PLC-like phosphodiesterases"/>
    <property type="match status" value="1"/>
</dbReference>
<dbReference type="OrthoDB" id="7984201at2759"/>